<keyword evidence="4" id="KW-1185">Reference proteome</keyword>
<feature type="transmembrane region" description="Helical" evidence="2">
    <location>
        <begin position="162"/>
        <end position="186"/>
    </location>
</feature>
<gene>
    <name evidence="3" type="ORF">V865_007406</name>
</gene>
<name>A0AAX4KSM9_9TREE</name>
<proteinExistence type="predicted"/>
<keyword evidence="2" id="KW-1133">Transmembrane helix</keyword>
<accession>A0AAX4KSM9</accession>
<feature type="compositionally biased region" description="Basic and acidic residues" evidence="1">
    <location>
        <begin position="347"/>
        <end position="357"/>
    </location>
</feature>
<feature type="compositionally biased region" description="Polar residues" evidence="1">
    <location>
        <begin position="39"/>
        <end position="50"/>
    </location>
</feature>
<evidence type="ECO:0000313" key="4">
    <source>
        <dbReference type="Proteomes" id="UP001358614"/>
    </source>
</evidence>
<dbReference type="AlphaFoldDB" id="A0AAX4KSM9"/>
<organism evidence="3 4">
    <name type="scientific">Kwoniella europaea PYCC6329</name>
    <dbReference type="NCBI Taxonomy" id="1423913"/>
    <lineage>
        <taxon>Eukaryota</taxon>
        <taxon>Fungi</taxon>
        <taxon>Dikarya</taxon>
        <taxon>Basidiomycota</taxon>
        <taxon>Agaricomycotina</taxon>
        <taxon>Tremellomycetes</taxon>
        <taxon>Tremellales</taxon>
        <taxon>Cryptococcaceae</taxon>
        <taxon>Kwoniella</taxon>
    </lineage>
</organism>
<feature type="transmembrane region" description="Helical" evidence="2">
    <location>
        <begin position="229"/>
        <end position="258"/>
    </location>
</feature>
<evidence type="ECO:0000256" key="2">
    <source>
        <dbReference type="SAM" id="Phobius"/>
    </source>
</evidence>
<feature type="transmembrane region" description="Helical" evidence="2">
    <location>
        <begin position="82"/>
        <end position="100"/>
    </location>
</feature>
<dbReference type="KEGG" id="ker:91106207"/>
<dbReference type="RefSeq" id="XP_066087250.1">
    <property type="nucleotide sequence ID" value="XM_066231153.1"/>
</dbReference>
<dbReference type="Proteomes" id="UP001358614">
    <property type="component" value="Chromosome 2"/>
</dbReference>
<feature type="region of interest" description="Disordered" evidence="1">
    <location>
        <begin position="310"/>
        <end position="448"/>
    </location>
</feature>
<protein>
    <submittedName>
        <fullName evidence="3">Uncharacterized protein</fullName>
    </submittedName>
</protein>
<evidence type="ECO:0000256" key="1">
    <source>
        <dbReference type="SAM" id="MobiDB-lite"/>
    </source>
</evidence>
<reference evidence="3 4" key="1">
    <citation type="submission" date="2024-01" db="EMBL/GenBank/DDBJ databases">
        <title>Comparative genomics of Cryptococcus and Kwoniella reveals pathogenesis evolution and contrasting modes of karyotype evolution via chromosome fusion or intercentromeric recombination.</title>
        <authorList>
            <person name="Coelho M.A."/>
            <person name="David-Palma M."/>
            <person name="Shea T."/>
            <person name="Bowers K."/>
            <person name="McGinley-Smith S."/>
            <person name="Mohammad A.W."/>
            <person name="Gnirke A."/>
            <person name="Yurkov A.M."/>
            <person name="Nowrousian M."/>
            <person name="Sun S."/>
            <person name="Cuomo C.A."/>
            <person name="Heitman J."/>
        </authorList>
    </citation>
    <scope>NUCLEOTIDE SEQUENCE [LARGE SCALE GENOMIC DNA]</scope>
    <source>
        <strain evidence="3 4">PYCC6329</strain>
    </source>
</reference>
<feature type="region of interest" description="Disordered" evidence="1">
    <location>
        <begin position="1"/>
        <end position="55"/>
    </location>
</feature>
<dbReference type="GeneID" id="91106207"/>
<feature type="transmembrane region" description="Helical" evidence="2">
    <location>
        <begin position="198"/>
        <end position="217"/>
    </location>
</feature>
<dbReference type="EMBL" id="CP144090">
    <property type="protein sequence ID" value="WWD09283.1"/>
    <property type="molecule type" value="Genomic_DNA"/>
</dbReference>
<feature type="compositionally biased region" description="Gly residues" evidence="1">
    <location>
        <begin position="387"/>
        <end position="397"/>
    </location>
</feature>
<feature type="compositionally biased region" description="Low complexity" evidence="1">
    <location>
        <begin position="410"/>
        <end position="424"/>
    </location>
</feature>
<feature type="compositionally biased region" description="Low complexity" evidence="1">
    <location>
        <begin position="1"/>
        <end position="17"/>
    </location>
</feature>
<sequence length="471" mass="52725">MSESPTSSSSSSTSIPRLPTPPSPIPSSSHLRPSRPRGASTNTARSYSHSSTRDLSDWEIEELEEIHRAGGRGRKRNEPTSPLRAVLYVVSLYLIFQILTRSDDLDIFPSSNPTTSSIRQSHSPPSSMEVPSYPHLPYGFPPIPNPIPSALPPQPGTSWWRLFFGVLLYPVYLLATILTTPLPLLLNLLYLLKELLKVILYPILVVLYTLYGTFISAPLSVVRRVLEAFYPLVVFIGGLVGVGCTLGLGVGWIGRWVLDSILNWKNRRQAESKLRRREKMERDRDMKDLRRIREAEIDFELERLHDRFIPKTPTSTSQSHSSKARMISSVGGRRPVLNLNIGTTDIRGTKKDERRQQELQVQSQRRKSISSSESERLTTPTVTSSGNGSGSRGGSFGAGKRDRRIETFETTYTTSTGTGTGNRNNNKKKDGRRLSFQDQDDFESMGIGSSREPMVVGIRKRGVRETYTVHG</sequence>
<keyword evidence="2" id="KW-0812">Transmembrane</keyword>
<evidence type="ECO:0000313" key="3">
    <source>
        <dbReference type="EMBL" id="WWD09283.1"/>
    </source>
</evidence>
<feature type="compositionally biased region" description="Polar residues" evidence="1">
    <location>
        <begin position="312"/>
        <end position="321"/>
    </location>
</feature>
<keyword evidence="2" id="KW-0472">Membrane</keyword>